<evidence type="ECO:0000313" key="3">
    <source>
        <dbReference type="EMBL" id="MFB9151146.1"/>
    </source>
</evidence>
<evidence type="ECO:0000256" key="1">
    <source>
        <dbReference type="SAM" id="SignalP"/>
    </source>
</evidence>
<dbReference type="SUPFAM" id="SSF52821">
    <property type="entry name" value="Rhodanese/Cell cycle control phosphatase"/>
    <property type="match status" value="1"/>
</dbReference>
<dbReference type="PROSITE" id="PS50206">
    <property type="entry name" value="RHODANESE_3"/>
    <property type="match status" value="1"/>
</dbReference>
<feature type="domain" description="Rhodanese" evidence="2">
    <location>
        <begin position="66"/>
        <end position="184"/>
    </location>
</feature>
<organism evidence="3 4">
    <name type="scientific">Roseovarius ramblicola</name>
    <dbReference type="NCBI Taxonomy" id="2022336"/>
    <lineage>
        <taxon>Bacteria</taxon>
        <taxon>Pseudomonadati</taxon>
        <taxon>Pseudomonadota</taxon>
        <taxon>Alphaproteobacteria</taxon>
        <taxon>Rhodobacterales</taxon>
        <taxon>Roseobacteraceae</taxon>
        <taxon>Roseovarius</taxon>
    </lineage>
</organism>
<gene>
    <name evidence="3" type="ORF">ACFFU4_15450</name>
</gene>
<dbReference type="RefSeq" id="WP_377070716.1">
    <property type="nucleotide sequence ID" value="NZ_JBHMEC010000026.1"/>
</dbReference>
<sequence>MTTLPHLCRRAAAALLIAGCSLAPLALAAAPLDLQEPVAADSLKKSKHTAPGLYITAAEAGRILEAQDNVALIDVRTPSEIMLIGYATKAAANIPSKFVDPNLAETSLKGTYKMVDNPAFVDEMKVWLASDAARGIDTLLVMCRSGSRSADAIGRLVEAGVDITLYNVVDGFEGDKNEAGVRAVNGWRNAGLPWTYKIRDGLRPGTN</sequence>
<dbReference type="InterPro" id="IPR001763">
    <property type="entry name" value="Rhodanese-like_dom"/>
</dbReference>
<dbReference type="Proteomes" id="UP001589670">
    <property type="component" value="Unassembled WGS sequence"/>
</dbReference>
<name>A0ABV5I376_9RHOB</name>
<evidence type="ECO:0000313" key="4">
    <source>
        <dbReference type="Proteomes" id="UP001589670"/>
    </source>
</evidence>
<comment type="caution">
    <text evidence="3">The sequence shown here is derived from an EMBL/GenBank/DDBJ whole genome shotgun (WGS) entry which is preliminary data.</text>
</comment>
<feature type="signal peptide" evidence="1">
    <location>
        <begin position="1"/>
        <end position="28"/>
    </location>
</feature>
<dbReference type="Gene3D" id="3.40.250.10">
    <property type="entry name" value="Rhodanese-like domain"/>
    <property type="match status" value="1"/>
</dbReference>
<reference evidence="3 4" key="1">
    <citation type="submission" date="2024-09" db="EMBL/GenBank/DDBJ databases">
        <authorList>
            <person name="Sun Q."/>
            <person name="Mori K."/>
        </authorList>
    </citation>
    <scope>NUCLEOTIDE SEQUENCE [LARGE SCALE GENOMIC DNA]</scope>
    <source>
        <strain evidence="3 4">CECT 9424</strain>
    </source>
</reference>
<dbReference type="InterPro" id="IPR036873">
    <property type="entry name" value="Rhodanese-like_dom_sf"/>
</dbReference>
<evidence type="ECO:0000259" key="2">
    <source>
        <dbReference type="PROSITE" id="PS50206"/>
    </source>
</evidence>
<keyword evidence="4" id="KW-1185">Reference proteome</keyword>
<protein>
    <submittedName>
        <fullName evidence="3">Sulfurtransferase</fullName>
    </submittedName>
</protein>
<dbReference type="EMBL" id="JBHMEC010000026">
    <property type="protein sequence ID" value="MFB9151146.1"/>
    <property type="molecule type" value="Genomic_DNA"/>
</dbReference>
<keyword evidence="1" id="KW-0732">Signal</keyword>
<proteinExistence type="predicted"/>
<feature type="chain" id="PRO_5045415567" evidence="1">
    <location>
        <begin position="29"/>
        <end position="207"/>
    </location>
</feature>
<accession>A0ABV5I376</accession>